<dbReference type="AlphaFoldDB" id="A0A9N9QKX5"/>
<evidence type="ECO:0000256" key="1">
    <source>
        <dbReference type="SAM" id="Coils"/>
    </source>
</evidence>
<evidence type="ECO:0000313" key="3">
    <source>
        <dbReference type="Proteomes" id="UP001153714"/>
    </source>
</evidence>
<dbReference type="EMBL" id="OU893332">
    <property type="protein sequence ID" value="CAG9782221.1"/>
    <property type="molecule type" value="Genomic_DNA"/>
</dbReference>
<dbReference type="Proteomes" id="UP001153714">
    <property type="component" value="Chromosome 1"/>
</dbReference>
<reference evidence="2" key="2">
    <citation type="submission" date="2022-10" db="EMBL/GenBank/DDBJ databases">
        <authorList>
            <consortium name="ENA_rothamsted_submissions"/>
            <consortium name="culmorum"/>
            <person name="King R."/>
        </authorList>
    </citation>
    <scope>NUCLEOTIDE SEQUENCE</scope>
</reference>
<protein>
    <submittedName>
        <fullName evidence="2">Uncharacterized protein</fullName>
    </submittedName>
</protein>
<feature type="coiled-coil region" evidence="1">
    <location>
        <begin position="63"/>
        <end position="112"/>
    </location>
</feature>
<name>A0A9N9QKX5_9NEOP</name>
<dbReference type="OrthoDB" id="10022108at2759"/>
<organism evidence="2 3">
    <name type="scientific">Diatraea saccharalis</name>
    <name type="common">sugarcane borer</name>
    <dbReference type="NCBI Taxonomy" id="40085"/>
    <lineage>
        <taxon>Eukaryota</taxon>
        <taxon>Metazoa</taxon>
        <taxon>Ecdysozoa</taxon>
        <taxon>Arthropoda</taxon>
        <taxon>Hexapoda</taxon>
        <taxon>Insecta</taxon>
        <taxon>Pterygota</taxon>
        <taxon>Neoptera</taxon>
        <taxon>Endopterygota</taxon>
        <taxon>Lepidoptera</taxon>
        <taxon>Glossata</taxon>
        <taxon>Ditrysia</taxon>
        <taxon>Pyraloidea</taxon>
        <taxon>Crambidae</taxon>
        <taxon>Crambinae</taxon>
        <taxon>Diatraea</taxon>
    </lineage>
</organism>
<keyword evidence="3" id="KW-1185">Reference proteome</keyword>
<reference evidence="2" key="1">
    <citation type="submission" date="2021-12" db="EMBL/GenBank/DDBJ databases">
        <authorList>
            <person name="King R."/>
        </authorList>
    </citation>
    <scope>NUCLEOTIDE SEQUENCE</scope>
</reference>
<proteinExistence type="predicted"/>
<sequence>MEKSTMTDLLKQVMQLFEDTAETVYNQMRRDVKLKIEEIADKGLTTMLEISRRIAEGKMETGKEEVKGKVEEQLREIKEMIGNNMKEWREEKEKEENKRQEAEEAITNIIEKEMKNINGKIESSEDNITAEVIDLQNKIKINLESEIERKISNILGPVERSMIKCSTKDIIYEIQSVKKKVESEMDRLIIKVVYARKEKTEETRDEIKRTITESRKEGDQGGRTDSYANITIGRRHQPIETLHSITIASENANETSEEVLQKTSTILEAEKGKVRIDRVRKSKYQKIVIGCNQRMEIEKIEEKLRKAKGLIVEKMTNKDPLVILKNVIYKMTDEEAIERLIRQNGEIFGKEEEKEIKIKFRKKTRDIERCHMILQVKPTIWNRMIKQGHLYMGMERVRVEDQSPLIQCTRCLQFGHGRKFCTESADRCSHCGGPHLRAECPDRGEPPRCCNCVHSKQDNTDHNAFSQECRTREKWEYLARSTTAYI</sequence>
<accession>A0A9N9QKX5</accession>
<keyword evidence="1" id="KW-0175">Coiled coil</keyword>
<evidence type="ECO:0000313" key="2">
    <source>
        <dbReference type="EMBL" id="CAG9782221.1"/>
    </source>
</evidence>
<gene>
    <name evidence="2" type="ORF">DIATSA_LOCUS501</name>
</gene>